<evidence type="ECO:0000256" key="1">
    <source>
        <dbReference type="ARBA" id="ARBA00022741"/>
    </source>
</evidence>
<dbReference type="InterPro" id="IPR002078">
    <property type="entry name" value="Sigma_54_int"/>
</dbReference>
<sequence length="153" mass="17241">MTIPPLRERPDDIPVLLDRVLARLNERYGQRKVLDSQARQRLVQHDWPGNVRELENVLERCYVASPGSLVRFDPSAPTPATSGTPPVAATMLAEPPLLDGTSLTESLERYEKRLLEAALERCASTYELAGMLGISQPTVFRRLRKYGLSTRRQ</sequence>
<keyword evidence="3" id="KW-0805">Transcription regulation</keyword>
<keyword evidence="1" id="KW-0547">Nucleotide-binding</keyword>
<keyword evidence="6" id="KW-0238">DNA-binding</keyword>
<dbReference type="SUPFAM" id="SSF52540">
    <property type="entry name" value="P-loop containing nucleoside triphosphate hydrolases"/>
    <property type="match status" value="1"/>
</dbReference>
<dbReference type="PANTHER" id="PTHR32071">
    <property type="entry name" value="TRANSCRIPTIONAL REGULATORY PROTEIN"/>
    <property type="match status" value="1"/>
</dbReference>
<proteinExistence type="predicted"/>
<dbReference type="PANTHER" id="PTHR32071:SF57">
    <property type="entry name" value="C4-DICARBOXYLATE TRANSPORT TRANSCRIPTIONAL REGULATORY PROTEIN DCTD"/>
    <property type="match status" value="1"/>
</dbReference>
<dbReference type="SUPFAM" id="SSF46689">
    <property type="entry name" value="Homeodomain-like"/>
    <property type="match status" value="1"/>
</dbReference>
<dbReference type="PROSITE" id="PS50045">
    <property type="entry name" value="SIGMA54_INTERACT_4"/>
    <property type="match status" value="1"/>
</dbReference>
<dbReference type="InterPro" id="IPR025944">
    <property type="entry name" value="Sigma_54_int_dom_CS"/>
</dbReference>
<evidence type="ECO:0000256" key="2">
    <source>
        <dbReference type="ARBA" id="ARBA00022840"/>
    </source>
</evidence>
<evidence type="ECO:0000259" key="5">
    <source>
        <dbReference type="PROSITE" id="PS50045"/>
    </source>
</evidence>
<gene>
    <name evidence="6" type="ORF">ACFQDL_30290</name>
</gene>
<dbReference type="RefSeq" id="WP_379912662.1">
    <property type="nucleotide sequence ID" value="NZ_JBHSWE010000001.1"/>
</dbReference>
<dbReference type="Gene3D" id="1.10.8.60">
    <property type="match status" value="1"/>
</dbReference>
<dbReference type="Gene3D" id="1.10.10.60">
    <property type="entry name" value="Homeodomain-like"/>
    <property type="match status" value="1"/>
</dbReference>
<evidence type="ECO:0000313" key="7">
    <source>
        <dbReference type="Proteomes" id="UP001596422"/>
    </source>
</evidence>
<dbReference type="Pfam" id="PF25601">
    <property type="entry name" value="AAA_lid_14"/>
    <property type="match status" value="1"/>
</dbReference>
<dbReference type="NCBIfam" id="TIGR04381">
    <property type="entry name" value="HTH_TypR"/>
    <property type="match status" value="1"/>
</dbReference>
<dbReference type="InterPro" id="IPR002197">
    <property type="entry name" value="HTH_Fis"/>
</dbReference>
<reference evidence="7" key="1">
    <citation type="journal article" date="2019" name="Int. J. Syst. Evol. Microbiol.">
        <title>The Global Catalogue of Microorganisms (GCM) 10K type strain sequencing project: providing services to taxonomists for standard genome sequencing and annotation.</title>
        <authorList>
            <consortium name="The Broad Institute Genomics Platform"/>
            <consortium name="The Broad Institute Genome Sequencing Center for Infectious Disease"/>
            <person name="Wu L."/>
            <person name="Ma J."/>
        </authorList>
    </citation>
    <scope>NUCLEOTIDE SEQUENCE [LARGE SCALE GENOMIC DNA]</scope>
    <source>
        <strain evidence="7">NBRC 111756</strain>
    </source>
</reference>
<evidence type="ECO:0000256" key="3">
    <source>
        <dbReference type="ARBA" id="ARBA00023015"/>
    </source>
</evidence>
<evidence type="ECO:0000313" key="6">
    <source>
        <dbReference type="EMBL" id="MFC6673899.1"/>
    </source>
</evidence>
<dbReference type="Pfam" id="PF18024">
    <property type="entry name" value="HTH_50"/>
    <property type="match status" value="1"/>
</dbReference>
<dbReference type="PRINTS" id="PR01590">
    <property type="entry name" value="HTHFIS"/>
</dbReference>
<accession>A0ABW2A958</accession>
<dbReference type="InterPro" id="IPR030828">
    <property type="entry name" value="HTH_TyrR"/>
</dbReference>
<dbReference type="Proteomes" id="UP001596422">
    <property type="component" value="Unassembled WGS sequence"/>
</dbReference>
<dbReference type="InterPro" id="IPR009057">
    <property type="entry name" value="Homeodomain-like_sf"/>
</dbReference>
<comment type="caution">
    <text evidence="6">The sequence shown here is derived from an EMBL/GenBank/DDBJ whole genome shotgun (WGS) entry which is preliminary data.</text>
</comment>
<feature type="domain" description="Sigma-54 factor interaction" evidence="5">
    <location>
        <begin position="1"/>
        <end position="63"/>
    </location>
</feature>
<dbReference type="InterPro" id="IPR058031">
    <property type="entry name" value="AAA_lid_NorR"/>
</dbReference>
<dbReference type="PROSITE" id="PS00688">
    <property type="entry name" value="SIGMA54_INTERACT_3"/>
    <property type="match status" value="1"/>
</dbReference>
<name>A0ABW2A958_9GAMM</name>
<keyword evidence="4" id="KW-0804">Transcription</keyword>
<keyword evidence="2" id="KW-0067">ATP-binding</keyword>
<keyword evidence="7" id="KW-1185">Reference proteome</keyword>
<protein>
    <submittedName>
        <fullName evidence="6">TyrR/PhhR family helix-turn-helix DNA-binding protein</fullName>
    </submittedName>
</protein>
<dbReference type="EMBL" id="JBHSWE010000001">
    <property type="protein sequence ID" value="MFC6673899.1"/>
    <property type="molecule type" value="Genomic_DNA"/>
</dbReference>
<organism evidence="6 7">
    <name type="scientific">Marinobacterium aestuariivivens</name>
    <dbReference type="NCBI Taxonomy" id="1698799"/>
    <lineage>
        <taxon>Bacteria</taxon>
        <taxon>Pseudomonadati</taxon>
        <taxon>Pseudomonadota</taxon>
        <taxon>Gammaproteobacteria</taxon>
        <taxon>Oceanospirillales</taxon>
        <taxon>Oceanospirillaceae</taxon>
        <taxon>Marinobacterium</taxon>
    </lineage>
</organism>
<dbReference type="GO" id="GO:0003677">
    <property type="term" value="F:DNA binding"/>
    <property type="evidence" value="ECO:0007669"/>
    <property type="project" value="UniProtKB-KW"/>
</dbReference>
<dbReference type="InterPro" id="IPR027417">
    <property type="entry name" value="P-loop_NTPase"/>
</dbReference>
<evidence type="ECO:0000256" key="4">
    <source>
        <dbReference type="ARBA" id="ARBA00023163"/>
    </source>
</evidence>